<comment type="similarity">
    <text evidence="9">Belongs to the G-protein coupled receptor 1 family.</text>
</comment>
<evidence type="ECO:0000256" key="2">
    <source>
        <dbReference type="ARBA" id="ARBA00022475"/>
    </source>
</evidence>
<evidence type="ECO:0000313" key="12">
    <source>
        <dbReference type="Ensembl" id="ENSPKIP00000007995.1"/>
    </source>
</evidence>
<evidence type="ECO:0000313" key="13">
    <source>
        <dbReference type="Proteomes" id="UP000261540"/>
    </source>
</evidence>
<evidence type="ECO:0000256" key="6">
    <source>
        <dbReference type="ARBA" id="ARBA00023136"/>
    </source>
</evidence>
<feature type="transmembrane region" description="Helical" evidence="10">
    <location>
        <begin position="233"/>
        <end position="251"/>
    </location>
</feature>
<keyword evidence="2" id="KW-1003">Cell membrane</keyword>
<feature type="transmembrane region" description="Helical" evidence="10">
    <location>
        <begin position="142"/>
        <end position="162"/>
    </location>
</feature>
<keyword evidence="4 10" id="KW-1133">Transmembrane helix</keyword>
<sequence length="377" mass="42915">MQQPLEMTYCDLSGQNQQAMMVIQLYMLPAFFLGVLGLGLPLNLLSLWVFSRRLKRWSRGTAFLFNLALADTSWLLILPFLVQYHLAQMNWTLGWQFCTAVRLVYHSYFYLSIFFVTCISVDRYAAIVHPLRSLALLGRRPTSLLCISIWGFTLAFSSPVALMTLTQRCPRTNHTICTMYVLLENTRQSLPFSLYWSCVGFLLPLAAIGYCCCRSVQELRRRPGLQNRRGRHLTRVLSIALVLFALFYLPYHLTRNAAIVVRAVHPWDQASWGPADVAFSLEMCLCSLNTCVNPLFSCSAGRQFRQEFWGIFSRLCQCGSNPRPAAALQERALGPEEHGTAAVWAEGTACLTHNWFPSSRENVEPWRAEGRQAAQKH</sequence>
<keyword evidence="3 9" id="KW-0812">Transmembrane</keyword>
<evidence type="ECO:0000256" key="7">
    <source>
        <dbReference type="ARBA" id="ARBA00023170"/>
    </source>
</evidence>
<dbReference type="Proteomes" id="UP000261540">
    <property type="component" value="Unplaced"/>
</dbReference>
<evidence type="ECO:0000259" key="11">
    <source>
        <dbReference type="PROSITE" id="PS50262"/>
    </source>
</evidence>
<accession>A0A3B3QQX4</accession>
<evidence type="ECO:0000256" key="3">
    <source>
        <dbReference type="ARBA" id="ARBA00022692"/>
    </source>
</evidence>
<dbReference type="PRINTS" id="PR01157">
    <property type="entry name" value="P2YPURNOCPTR"/>
</dbReference>
<dbReference type="GO" id="GO:0045031">
    <property type="term" value="F:G protein-coupled ATP receptor activity"/>
    <property type="evidence" value="ECO:0007669"/>
    <property type="project" value="TreeGrafter"/>
</dbReference>
<dbReference type="Ensembl" id="ENSPKIT00000032066.1">
    <property type="protein sequence ID" value="ENSPKIP00000007995.1"/>
    <property type="gene ID" value="ENSPKIG00000023671.1"/>
</dbReference>
<comment type="subcellular location">
    <subcellularLocation>
        <location evidence="1">Cell membrane</location>
        <topology evidence="1">Multi-pass membrane protein</topology>
    </subcellularLocation>
</comment>
<feature type="transmembrane region" description="Helical" evidence="10">
    <location>
        <begin position="62"/>
        <end position="83"/>
    </location>
</feature>
<dbReference type="GO" id="GO:0001621">
    <property type="term" value="F:G protein-coupled ADP receptor activity"/>
    <property type="evidence" value="ECO:0007669"/>
    <property type="project" value="TreeGrafter"/>
</dbReference>
<dbReference type="PROSITE" id="PS50262">
    <property type="entry name" value="G_PROTEIN_RECEP_F1_2"/>
    <property type="match status" value="1"/>
</dbReference>
<keyword evidence="6 10" id="KW-0472">Membrane</keyword>
<organism evidence="12 13">
    <name type="scientific">Paramormyrops kingsleyae</name>
    <dbReference type="NCBI Taxonomy" id="1676925"/>
    <lineage>
        <taxon>Eukaryota</taxon>
        <taxon>Metazoa</taxon>
        <taxon>Chordata</taxon>
        <taxon>Craniata</taxon>
        <taxon>Vertebrata</taxon>
        <taxon>Euteleostomi</taxon>
        <taxon>Actinopterygii</taxon>
        <taxon>Neopterygii</taxon>
        <taxon>Teleostei</taxon>
        <taxon>Osteoglossocephala</taxon>
        <taxon>Osteoglossomorpha</taxon>
        <taxon>Osteoglossiformes</taxon>
        <taxon>Mormyridae</taxon>
        <taxon>Paramormyrops</taxon>
    </lineage>
</organism>
<evidence type="ECO:0000256" key="4">
    <source>
        <dbReference type="ARBA" id="ARBA00022989"/>
    </source>
</evidence>
<dbReference type="GO" id="GO:0005524">
    <property type="term" value="F:ATP binding"/>
    <property type="evidence" value="ECO:0007669"/>
    <property type="project" value="TreeGrafter"/>
</dbReference>
<dbReference type="PRINTS" id="PR00237">
    <property type="entry name" value="GPCRRHODOPSN"/>
</dbReference>
<dbReference type="InterPro" id="IPR017452">
    <property type="entry name" value="GPCR_Rhodpsn_7TM"/>
</dbReference>
<dbReference type="CDD" id="cd14982">
    <property type="entry name" value="7tmA_purinoceptor-like"/>
    <property type="match status" value="1"/>
</dbReference>
<feature type="domain" description="G-protein coupled receptors family 1 profile" evidence="11">
    <location>
        <begin position="42"/>
        <end position="297"/>
    </location>
</feature>
<evidence type="ECO:0000256" key="1">
    <source>
        <dbReference type="ARBA" id="ARBA00004651"/>
    </source>
</evidence>
<dbReference type="AlphaFoldDB" id="A0A3B3QQX4"/>
<evidence type="ECO:0000256" key="5">
    <source>
        <dbReference type="ARBA" id="ARBA00023040"/>
    </source>
</evidence>
<dbReference type="GO" id="GO:0005886">
    <property type="term" value="C:plasma membrane"/>
    <property type="evidence" value="ECO:0007669"/>
    <property type="project" value="UniProtKB-SubCell"/>
</dbReference>
<protein>
    <recommendedName>
        <fullName evidence="11">G-protein coupled receptors family 1 profile domain-containing protein</fullName>
    </recommendedName>
</protein>
<feature type="transmembrane region" description="Helical" evidence="10">
    <location>
        <begin position="194"/>
        <end position="213"/>
    </location>
</feature>
<dbReference type="PANTHER" id="PTHR24231">
    <property type="entry name" value="PURINOCEPTOR-RELATED G-PROTEIN COUPLED RECEPTOR"/>
    <property type="match status" value="1"/>
</dbReference>
<dbReference type="STRING" id="1676925.ENSPKIP00000007995"/>
<feature type="transmembrane region" description="Helical" evidence="10">
    <location>
        <begin position="26"/>
        <end position="50"/>
    </location>
</feature>
<name>A0A3B3QQX4_9TELE</name>
<dbReference type="GeneTree" id="ENSGT01150000287001"/>
<evidence type="ECO:0000256" key="10">
    <source>
        <dbReference type="SAM" id="Phobius"/>
    </source>
</evidence>
<dbReference type="SUPFAM" id="SSF81321">
    <property type="entry name" value="Family A G protein-coupled receptor-like"/>
    <property type="match status" value="1"/>
</dbReference>
<dbReference type="GO" id="GO:0007200">
    <property type="term" value="P:phospholipase C-activating G protein-coupled receptor signaling pathway"/>
    <property type="evidence" value="ECO:0007669"/>
    <property type="project" value="TreeGrafter"/>
</dbReference>
<keyword evidence="8 9" id="KW-0807">Transducer</keyword>
<reference evidence="12" key="1">
    <citation type="submission" date="2025-08" db="UniProtKB">
        <authorList>
            <consortium name="Ensembl"/>
        </authorList>
    </citation>
    <scope>IDENTIFICATION</scope>
</reference>
<evidence type="ECO:0000256" key="9">
    <source>
        <dbReference type="RuleBase" id="RU000688"/>
    </source>
</evidence>
<keyword evidence="13" id="KW-1185">Reference proteome</keyword>
<keyword evidence="7 9" id="KW-0675">Receptor</keyword>
<dbReference type="Pfam" id="PF00001">
    <property type="entry name" value="7tm_1"/>
    <property type="match status" value="1"/>
</dbReference>
<dbReference type="InterPro" id="IPR000276">
    <property type="entry name" value="GPCR_Rhodpsn"/>
</dbReference>
<dbReference type="PANTHER" id="PTHR24231:SF2">
    <property type="entry name" value="P2Y PURINOCEPTOR 1"/>
    <property type="match status" value="1"/>
</dbReference>
<dbReference type="GO" id="GO:0031686">
    <property type="term" value="F:A1 adenosine receptor binding"/>
    <property type="evidence" value="ECO:0007669"/>
    <property type="project" value="TreeGrafter"/>
</dbReference>
<evidence type="ECO:0000256" key="8">
    <source>
        <dbReference type="ARBA" id="ARBA00023224"/>
    </source>
</evidence>
<feature type="transmembrane region" description="Helical" evidence="10">
    <location>
        <begin position="103"/>
        <end position="121"/>
    </location>
</feature>
<proteinExistence type="inferred from homology"/>
<dbReference type="PROSITE" id="PS00237">
    <property type="entry name" value="G_PROTEIN_RECEP_F1_1"/>
    <property type="match status" value="1"/>
</dbReference>
<dbReference type="Gene3D" id="1.20.1070.10">
    <property type="entry name" value="Rhodopsin 7-helix transmembrane proteins"/>
    <property type="match status" value="1"/>
</dbReference>
<reference evidence="12" key="2">
    <citation type="submission" date="2025-09" db="UniProtKB">
        <authorList>
            <consortium name="Ensembl"/>
        </authorList>
    </citation>
    <scope>IDENTIFICATION</scope>
</reference>
<keyword evidence="5 9" id="KW-0297">G-protein coupled receptor</keyword>